<evidence type="ECO:0000259" key="6">
    <source>
        <dbReference type="Pfam" id="PF04542"/>
    </source>
</evidence>
<dbReference type="Pfam" id="PF04542">
    <property type="entry name" value="Sigma70_r2"/>
    <property type="match status" value="1"/>
</dbReference>
<dbReference type="GO" id="GO:0016987">
    <property type="term" value="F:sigma factor activity"/>
    <property type="evidence" value="ECO:0007669"/>
    <property type="project" value="UniProtKB-KW"/>
</dbReference>
<dbReference type="NCBIfam" id="TIGR02937">
    <property type="entry name" value="sigma70-ECF"/>
    <property type="match status" value="1"/>
</dbReference>
<reference evidence="8 9" key="1">
    <citation type="submission" date="2014-02" db="EMBL/GenBank/DDBJ databases">
        <title>The small core and large imbalanced accessory genome model reveals a collaborative survival strategy of Sorangium cellulosum strains in nature.</title>
        <authorList>
            <person name="Han K."/>
            <person name="Peng R."/>
            <person name="Blom J."/>
            <person name="Li Y.-Z."/>
        </authorList>
    </citation>
    <scope>NUCLEOTIDE SEQUENCE [LARGE SCALE GENOMIC DNA]</scope>
    <source>
        <strain evidence="8 9">So0157-18</strain>
    </source>
</reference>
<dbReference type="SUPFAM" id="SSF88659">
    <property type="entry name" value="Sigma3 and sigma4 domains of RNA polymerase sigma factors"/>
    <property type="match status" value="1"/>
</dbReference>
<dbReference type="InterPro" id="IPR039425">
    <property type="entry name" value="RNA_pol_sigma-70-like"/>
</dbReference>
<dbReference type="InterPro" id="IPR013325">
    <property type="entry name" value="RNA_pol_sigma_r2"/>
</dbReference>
<dbReference type="Pfam" id="PF08281">
    <property type="entry name" value="Sigma70_r4_2"/>
    <property type="match status" value="1"/>
</dbReference>
<dbReference type="Gene3D" id="1.10.10.10">
    <property type="entry name" value="Winged helix-like DNA-binding domain superfamily/Winged helix DNA-binding domain"/>
    <property type="match status" value="1"/>
</dbReference>
<keyword evidence="2" id="KW-0805">Transcription regulation</keyword>
<feature type="domain" description="RNA polymerase sigma factor 70 region 4 type 2" evidence="7">
    <location>
        <begin position="167"/>
        <end position="218"/>
    </location>
</feature>
<evidence type="ECO:0000313" key="9">
    <source>
        <dbReference type="Proteomes" id="UP000075604"/>
    </source>
</evidence>
<name>A0A150P166_SORCE</name>
<comment type="caution">
    <text evidence="8">The sequence shown here is derived from an EMBL/GenBank/DDBJ whole genome shotgun (WGS) entry which is preliminary data.</text>
</comment>
<evidence type="ECO:0000313" key="8">
    <source>
        <dbReference type="EMBL" id="KYF48764.1"/>
    </source>
</evidence>
<dbReference type="InterPro" id="IPR007627">
    <property type="entry name" value="RNA_pol_sigma70_r2"/>
</dbReference>
<keyword evidence="3" id="KW-0731">Sigma factor</keyword>
<evidence type="ECO:0000256" key="5">
    <source>
        <dbReference type="ARBA" id="ARBA00023163"/>
    </source>
</evidence>
<evidence type="ECO:0000259" key="7">
    <source>
        <dbReference type="Pfam" id="PF08281"/>
    </source>
</evidence>
<organism evidence="8 9">
    <name type="scientific">Sorangium cellulosum</name>
    <name type="common">Polyangium cellulosum</name>
    <dbReference type="NCBI Taxonomy" id="56"/>
    <lineage>
        <taxon>Bacteria</taxon>
        <taxon>Pseudomonadati</taxon>
        <taxon>Myxococcota</taxon>
        <taxon>Polyangia</taxon>
        <taxon>Polyangiales</taxon>
        <taxon>Polyangiaceae</taxon>
        <taxon>Sorangium</taxon>
    </lineage>
</organism>
<protein>
    <submittedName>
        <fullName evidence="8">RNA polymerase subunit sigma</fullName>
    </submittedName>
</protein>
<comment type="similarity">
    <text evidence="1">Belongs to the sigma-70 factor family. ECF subfamily.</text>
</comment>
<dbReference type="SUPFAM" id="SSF88946">
    <property type="entry name" value="Sigma2 domain of RNA polymerase sigma factors"/>
    <property type="match status" value="1"/>
</dbReference>
<dbReference type="AlphaFoldDB" id="A0A150P166"/>
<proteinExistence type="inferred from homology"/>
<evidence type="ECO:0000256" key="2">
    <source>
        <dbReference type="ARBA" id="ARBA00023015"/>
    </source>
</evidence>
<dbReference type="InterPro" id="IPR013249">
    <property type="entry name" value="RNA_pol_sigma70_r4_t2"/>
</dbReference>
<dbReference type="GO" id="GO:0006352">
    <property type="term" value="P:DNA-templated transcription initiation"/>
    <property type="evidence" value="ECO:0007669"/>
    <property type="project" value="InterPro"/>
</dbReference>
<gene>
    <name evidence="8" type="ORF">BE04_27885</name>
</gene>
<dbReference type="InterPro" id="IPR014284">
    <property type="entry name" value="RNA_pol_sigma-70_dom"/>
</dbReference>
<accession>A0A150P166</accession>
<keyword evidence="5" id="KW-0804">Transcription</keyword>
<sequence>MYSAPLLETPPLAPPWPERRALPCRPFHARVPGLDAPGARTALMTESRPLLGESRAQFESAVRPVLPRLYRFCISLCGVRDQADDLFQNALLKAYLNAASFEGRADLGVWLCGIARHEYLEAYRTEARRRGLLERLVDVCTEALGILPRADAPSPEAAAILSQDTEVLLACLQELPEEFRTVVVLCDIEELGYDSVAELLGIPKGTAKSRHARGRARLRDAYERVAAQLVVAAREGST</sequence>
<dbReference type="InterPro" id="IPR013324">
    <property type="entry name" value="RNA_pol_sigma_r3/r4-like"/>
</dbReference>
<dbReference type="GO" id="GO:0003677">
    <property type="term" value="F:DNA binding"/>
    <property type="evidence" value="ECO:0007669"/>
    <property type="project" value="UniProtKB-KW"/>
</dbReference>
<dbReference type="Gene3D" id="1.10.1740.10">
    <property type="match status" value="1"/>
</dbReference>
<evidence type="ECO:0000256" key="1">
    <source>
        <dbReference type="ARBA" id="ARBA00010641"/>
    </source>
</evidence>
<dbReference type="PANTHER" id="PTHR43133">
    <property type="entry name" value="RNA POLYMERASE ECF-TYPE SIGMA FACTO"/>
    <property type="match status" value="1"/>
</dbReference>
<dbReference type="PANTHER" id="PTHR43133:SF8">
    <property type="entry name" value="RNA POLYMERASE SIGMA FACTOR HI_1459-RELATED"/>
    <property type="match status" value="1"/>
</dbReference>
<feature type="domain" description="RNA polymerase sigma-70 region 2" evidence="6">
    <location>
        <begin position="62"/>
        <end position="129"/>
    </location>
</feature>
<dbReference type="CDD" id="cd06171">
    <property type="entry name" value="Sigma70_r4"/>
    <property type="match status" value="1"/>
</dbReference>
<dbReference type="EMBL" id="JELX01004345">
    <property type="protein sequence ID" value="KYF48764.1"/>
    <property type="molecule type" value="Genomic_DNA"/>
</dbReference>
<evidence type="ECO:0000256" key="3">
    <source>
        <dbReference type="ARBA" id="ARBA00023082"/>
    </source>
</evidence>
<keyword evidence="4" id="KW-0238">DNA-binding</keyword>
<dbReference type="Proteomes" id="UP000075604">
    <property type="component" value="Unassembled WGS sequence"/>
</dbReference>
<evidence type="ECO:0000256" key="4">
    <source>
        <dbReference type="ARBA" id="ARBA00023125"/>
    </source>
</evidence>
<dbReference type="InterPro" id="IPR036388">
    <property type="entry name" value="WH-like_DNA-bd_sf"/>
</dbReference>